<dbReference type="AlphaFoldDB" id="A0A5A9P8S4"/>
<gene>
    <name evidence="1" type="ORF">E1301_Tti017296</name>
</gene>
<evidence type="ECO:0000313" key="1">
    <source>
        <dbReference type="EMBL" id="KAA0718303.1"/>
    </source>
</evidence>
<reference evidence="1 2" key="1">
    <citation type="journal article" date="2019" name="Mol. Ecol. Resour.">
        <title>Chromosome-level genome assembly of Triplophysa tibetana, a fish adapted to the harsh high-altitude environment of the Tibetan Plateau.</title>
        <authorList>
            <person name="Yang X."/>
            <person name="Liu H."/>
            <person name="Ma Z."/>
            <person name="Zou Y."/>
            <person name="Zou M."/>
            <person name="Mao Y."/>
            <person name="Li X."/>
            <person name="Wang H."/>
            <person name="Chen T."/>
            <person name="Wang W."/>
            <person name="Yang R."/>
        </authorList>
    </citation>
    <scope>NUCLEOTIDE SEQUENCE [LARGE SCALE GENOMIC DNA]</scope>
    <source>
        <strain evidence="1">TTIB1903HZAU</strain>
        <tissue evidence="1">Muscle</tissue>
    </source>
</reference>
<comment type="caution">
    <text evidence="1">The sequence shown here is derived from an EMBL/GenBank/DDBJ whole genome shotgun (WGS) entry which is preliminary data.</text>
</comment>
<organism evidence="1 2">
    <name type="scientific">Triplophysa tibetana</name>
    <dbReference type="NCBI Taxonomy" id="1572043"/>
    <lineage>
        <taxon>Eukaryota</taxon>
        <taxon>Metazoa</taxon>
        <taxon>Chordata</taxon>
        <taxon>Craniata</taxon>
        <taxon>Vertebrata</taxon>
        <taxon>Euteleostomi</taxon>
        <taxon>Actinopterygii</taxon>
        <taxon>Neopterygii</taxon>
        <taxon>Teleostei</taxon>
        <taxon>Ostariophysi</taxon>
        <taxon>Cypriniformes</taxon>
        <taxon>Nemacheilidae</taxon>
        <taxon>Triplophysa</taxon>
    </lineage>
</organism>
<proteinExistence type="predicted"/>
<sequence>MMHDASSSLIFDDCQKTLSEDHRSRTAVSSGVRRLVSGYASVPRILCTGALDSAVPEQLCSPQAFQRQKTNQKKK</sequence>
<protein>
    <submittedName>
        <fullName evidence="1">Uncharacterized protein</fullName>
    </submittedName>
</protein>
<name>A0A5A9P8S4_9TELE</name>
<dbReference type="Proteomes" id="UP000324632">
    <property type="component" value="Chromosome 8"/>
</dbReference>
<dbReference type="EMBL" id="SOYY01000008">
    <property type="protein sequence ID" value="KAA0718303.1"/>
    <property type="molecule type" value="Genomic_DNA"/>
</dbReference>
<keyword evidence="2" id="KW-1185">Reference proteome</keyword>
<evidence type="ECO:0000313" key="2">
    <source>
        <dbReference type="Proteomes" id="UP000324632"/>
    </source>
</evidence>
<accession>A0A5A9P8S4</accession>